<sequence length="307" mass="33363">MSSPDSIDPERLRQFVAVADELHFARAARALGIARQRLSRTVIELEQELGERLFVPGAQPTELTEAGAALREQARAVLAQPVQPVAEPEAASLRVGFAPGVTVSKWERIWAERFPGVPLATVPLTQAEQERALRAGEVDMCFVRLPVERDGLSVIPLYRELPVAVVPKEHPVAAYEEIAEADLAGWQRHDGADIDGAAGILELVAAGVGVAVLPHSIARLHARRDLVYRTVTDLPDTEVALAWPSGATTEPIEEFVGVVRGRTARSTRSPSARAEPAKTSRAQSKKAPVERATPRAPAPKQRRRRGR</sequence>
<comment type="caution">
    <text evidence="8">The sequence shown here is derived from an EMBL/GenBank/DDBJ whole genome shotgun (WGS) entry which is preliminary data.</text>
</comment>
<dbReference type="RefSeq" id="WP_378610897.1">
    <property type="nucleotide sequence ID" value="NZ_JBHSAX010000004.1"/>
</dbReference>
<evidence type="ECO:0000259" key="7">
    <source>
        <dbReference type="PROSITE" id="PS50931"/>
    </source>
</evidence>
<evidence type="ECO:0000256" key="6">
    <source>
        <dbReference type="SAM" id="MobiDB-lite"/>
    </source>
</evidence>
<feature type="region of interest" description="Disordered" evidence="6">
    <location>
        <begin position="260"/>
        <end position="307"/>
    </location>
</feature>
<reference evidence="9" key="1">
    <citation type="journal article" date="2019" name="Int. J. Syst. Evol. Microbiol.">
        <title>The Global Catalogue of Microorganisms (GCM) 10K type strain sequencing project: providing services to taxonomists for standard genome sequencing and annotation.</title>
        <authorList>
            <consortium name="The Broad Institute Genomics Platform"/>
            <consortium name="The Broad Institute Genome Sequencing Center for Infectious Disease"/>
            <person name="Wu L."/>
            <person name="Ma J."/>
        </authorList>
    </citation>
    <scope>NUCLEOTIDE SEQUENCE [LARGE SCALE GENOMIC DNA]</scope>
    <source>
        <strain evidence="9">CGMCC 4.7330</strain>
    </source>
</reference>
<feature type="compositionally biased region" description="Low complexity" evidence="6">
    <location>
        <begin position="264"/>
        <end position="274"/>
    </location>
</feature>
<evidence type="ECO:0000256" key="1">
    <source>
        <dbReference type="ARBA" id="ARBA00009437"/>
    </source>
</evidence>
<keyword evidence="2" id="KW-0805">Transcription regulation</keyword>
<dbReference type="InterPro" id="IPR005119">
    <property type="entry name" value="LysR_subst-bd"/>
</dbReference>
<evidence type="ECO:0000256" key="4">
    <source>
        <dbReference type="ARBA" id="ARBA00023159"/>
    </source>
</evidence>
<evidence type="ECO:0000313" key="9">
    <source>
        <dbReference type="Proteomes" id="UP001595696"/>
    </source>
</evidence>
<dbReference type="Proteomes" id="UP001595696">
    <property type="component" value="Unassembled WGS sequence"/>
</dbReference>
<proteinExistence type="inferred from homology"/>
<dbReference type="Pfam" id="PF03466">
    <property type="entry name" value="LysR_substrate"/>
    <property type="match status" value="2"/>
</dbReference>
<keyword evidence="3" id="KW-0238">DNA-binding</keyword>
<dbReference type="PROSITE" id="PS50931">
    <property type="entry name" value="HTH_LYSR"/>
    <property type="match status" value="1"/>
</dbReference>
<dbReference type="Gene3D" id="3.40.190.10">
    <property type="entry name" value="Periplasmic binding protein-like II"/>
    <property type="match status" value="2"/>
</dbReference>
<keyword evidence="4" id="KW-0010">Activator</keyword>
<dbReference type="Gene3D" id="3.40.190.290">
    <property type="match status" value="1"/>
</dbReference>
<dbReference type="SUPFAM" id="SSF46785">
    <property type="entry name" value="Winged helix' DNA-binding domain"/>
    <property type="match status" value="1"/>
</dbReference>
<dbReference type="PANTHER" id="PTHR30346:SF0">
    <property type="entry name" value="HCA OPERON TRANSCRIPTIONAL ACTIVATOR HCAR"/>
    <property type="match status" value="1"/>
</dbReference>
<dbReference type="InterPro" id="IPR036390">
    <property type="entry name" value="WH_DNA-bd_sf"/>
</dbReference>
<dbReference type="EMBL" id="JBHSAX010000004">
    <property type="protein sequence ID" value="MFC3961128.1"/>
    <property type="molecule type" value="Genomic_DNA"/>
</dbReference>
<keyword evidence="9" id="KW-1185">Reference proteome</keyword>
<evidence type="ECO:0000256" key="5">
    <source>
        <dbReference type="ARBA" id="ARBA00023163"/>
    </source>
</evidence>
<accession>A0ABV8DMR0</accession>
<comment type="similarity">
    <text evidence="1">Belongs to the LysR transcriptional regulatory family.</text>
</comment>
<gene>
    <name evidence="8" type="ORF">ACFO0B_03910</name>
</gene>
<dbReference type="CDD" id="cd08414">
    <property type="entry name" value="PBP2_LTTR_aromatics_like"/>
    <property type="match status" value="1"/>
</dbReference>
<dbReference type="SUPFAM" id="SSF53850">
    <property type="entry name" value="Periplasmic binding protein-like II"/>
    <property type="match status" value="1"/>
</dbReference>
<evidence type="ECO:0000256" key="2">
    <source>
        <dbReference type="ARBA" id="ARBA00023015"/>
    </source>
</evidence>
<organism evidence="8 9">
    <name type="scientific">Nocardia jiangsuensis</name>
    <dbReference type="NCBI Taxonomy" id="1691563"/>
    <lineage>
        <taxon>Bacteria</taxon>
        <taxon>Bacillati</taxon>
        <taxon>Actinomycetota</taxon>
        <taxon>Actinomycetes</taxon>
        <taxon>Mycobacteriales</taxon>
        <taxon>Nocardiaceae</taxon>
        <taxon>Nocardia</taxon>
    </lineage>
</organism>
<keyword evidence="5" id="KW-0804">Transcription</keyword>
<dbReference type="InterPro" id="IPR036388">
    <property type="entry name" value="WH-like_DNA-bd_sf"/>
</dbReference>
<dbReference type="PANTHER" id="PTHR30346">
    <property type="entry name" value="TRANSCRIPTIONAL DUAL REGULATOR HCAR-RELATED"/>
    <property type="match status" value="1"/>
</dbReference>
<protein>
    <submittedName>
        <fullName evidence="8">LysR family transcriptional regulator</fullName>
    </submittedName>
</protein>
<feature type="domain" description="HTH lysR-type" evidence="7">
    <location>
        <begin position="7"/>
        <end position="64"/>
    </location>
</feature>
<name>A0ABV8DMR0_9NOCA</name>
<dbReference type="Gene3D" id="1.10.10.10">
    <property type="entry name" value="Winged helix-like DNA-binding domain superfamily/Winged helix DNA-binding domain"/>
    <property type="match status" value="1"/>
</dbReference>
<dbReference type="Pfam" id="PF00126">
    <property type="entry name" value="HTH_1"/>
    <property type="match status" value="1"/>
</dbReference>
<dbReference type="InterPro" id="IPR000847">
    <property type="entry name" value="LysR_HTH_N"/>
</dbReference>
<evidence type="ECO:0000313" key="8">
    <source>
        <dbReference type="EMBL" id="MFC3961128.1"/>
    </source>
</evidence>
<evidence type="ECO:0000256" key="3">
    <source>
        <dbReference type="ARBA" id="ARBA00023125"/>
    </source>
</evidence>